<proteinExistence type="predicted"/>
<comment type="caution">
    <text evidence="1">The sequence shown here is derived from an EMBL/GenBank/DDBJ whole genome shotgun (WGS) entry which is preliminary data.</text>
</comment>
<dbReference type="Proteomes" id="UP001489719">
    <property type="component" value="Unassembled WGS sequence"/>
</dbReference>
<keyword evidence="2" id="KW-1185">Reference proteome</keyword>
<organism evidence="1 2">
    <name type="scientific">Lipomyces orientalis</name>
    <dbReference type="NCBI Taxonomy" id="1233043"/>
    <lineage>
        <taxon>Eukaryota</taxon>
        <taxon>Fungi</taxon>
        <taxon>Dikarya</taxon>
        <taxon>Ascomycota</taxon>
        <taxon>Saccharomycotina</taxon>
        <taxon>Lipomycetes</taxon>
        <taxon>Lipomycetales</taxon>
        <taxon>Lipomycetaceae</taxon>
        <taxon>Lipomyces</taxon>
    </lineage>
</organism>
<name>A0ACC3TF46_9ASCO</name>
<evidence type="ECO:0000313" key="2">
    <source>
        <dbReference type="Proteomes" id="UP001489719"/>
    </source>
</evidence>
<dbReference type="EMBL" id="MU970165">
    <property type="protein sequence ID" value="KAK9319743.1"/>
    <property type="molecule type" value="Genomic_DNA"/>
</dbReference>
<evidence type="ECO:0000313" key="1">
    <source>
        <dbReference type="EMBL" id="KAK9319743.1"/>
    </source>
</evidence>
<reference evidence="2" key="1">
    <citation type="journal article" date="2024" name="Front. Bioeng. Biotechnol.">
        <title>Genome-scale model development and genomic sequencing of the oleaginous clade Lipomyces.</title>
        <authorList>
            <person name="Czajka J.J."/>
            <person name="Han Y."/>
            <person name="Kim J."/>
            <person name="Mondo S.J."/>
            <person name="Hofstad B.A."/>
            <person name="Robles A."/>
            <person name="Haridas S."/>
            <person name="Riley R."/>
            <person name="LaButti K."/>
            <person name="Pangilinan J."/>
            <person name="Andreopoulos W."/>
            <person name="Lipzen A."/>
            <person name="Yan J."/>
            <person name="Wang M."/>
            <person name="Ng V."/>
            <person name="Grigoriev I.V."/>
            <person name="Spatafora J.W."/>
            <person name="Magnuson J.K."/>
            <person name="Baker S.E."/>
            <person name="Pomraning K.R."/>
        </authorList>
    </citation>
    <scope>NUCLEOTIDE SEQUENCE [LARGE SCALE GENOMIC DNA]</scope>
    <source>
        <strain evidence="2">CBS 10300</strain>
    </source>
</reference>
<sequence>MMDTLTSPALSSPATPMDERCRLRRISQPTSAVQQHPPVGIARDTSIMSVSRLIIPTTPTSEDPTSPPYMYSQGYVFSTNMMYLQSNFSPVSENSNPGDQDSASPTYSSSQSTSASSPGDVAHIEPGDPECKSNGHGEYDNVTAPKRFDRKKDFVVVIVDSPPSSPKKVAAPEVDLVKTTSILPGWAAKDEGERLAFGSFTEPVNDNWTAIEPKPAEVDDNFDYASAYYGRQATIGDGANVFEHITEESESEHSDYYFDDDQVTVDDDYDILEDDYASPIAEKRLADPGCDIEIQIREKFDEFADTTLKEISVPCIASEKEEKSALNVSATASVDSQAAHTTDPTRSEPQPEHCGKDTIVLFDGASAPASCTCGSTNGDSPTTGGTSGSFPFSHYPETDSHADGCLIHFAGGYHCLPTILLQKGTDSDTSLNQSLTSPDFVDSIVSFKSRDYDEEERNVSRPSSAATSRPPAAEDQQVSVPPAKDHLDGIAFTDPVQLSLQIPKPPEPVFLSPSWQPATAIPYARPKLPGRPRLLIQPPDESAAESNRYADETPLWWRHIIFPLVSLFSSRVTRDAPSRFWLRANSKVETPLAEATTSPERRLEAELRRQKLLWNVMGILLTGVLLGGVVAGVVIYYFGRGGDPGVLAAGKHAAASAV</sequence>
<accession>A0ACC3TF46</accession>
<gene>
    <name evidence="1" type="ORF">V1517DRAFT_331541</name>
</gene>
<protein>
    <submittedName>
        <fullName evidence="1">Uncharacterized protein</fullName>
    </submittedName>
</protein>